<evidence type="ECO:0000259" key="2">
    <source>
        <dbReference type="Pfam" id="PF22124"/>
    </source>
</evidence>
<gene>
    <name evidence="3" type="ORF">J0695_38915</name>
</gene>
<dbReference type="InterPro" id="IPR008928">
    <property type="entry name" value="6-hairpin_glycosidase_sf"/>
</dbReference>
<dbReference type="RefSeq" id="WP_372445912.1">
    <property type="nucleotide sequence ID" value="NZ_JAFLRJ010000761.1"/>
</dbReference>
<reference evidence="3" key="1">
    <citation type="submission" date="2021-03" db="EMBL/GenBank/DDBJ databases">
        <title>Streptomyces poriferae sp. nov., a novel marine sponge-derived Actinobacteria species with anti-MRSA activity.</title>
        <authorList>
            <person name="Sandoval-Powers M."/>
            <person name="Kralova S."/>
            <person name="Nguyen G.-S."/>
            <person name="Fawwal D."/>
            <person name="Degnes K."/>
            <person name="Klinkenberg G."/>
            <person name="Sletta H."/>
            <person name="Wentzel A."/>
            <person name="Liles M.R."/>
        </authorList>
    </citation>
    <scope>NUCLEOTIDE SEQUENCE</scope>
    <source>
        <strain evidence="3">DSM 41794</strain>
    </source>
</reference>
<dbReference type="Gene3D" id="2.60.40.1180">
    <property type="entry name" value="Golgi alpha-mannosidase II"/>
    <property type="match status" value="1"/>
</dbReference>
<dbReference type="GO" id="GO:0005975">
    <property type="term" value="P:carbohydrate metabolic process"/>
    <property type="evidence" value="ECO:0007669"/>
    <property type="project" value="InterPro"/>
</dbReference>
<name>A0A939JM92_9ACTN</name>
<evidence type="ECO:0000259" key="1">
    <source>
        <dbReference type="Pfam" id="PF21307"/>
    </source>
</evidence>
<accession>A0A939JM92</accession>
<dbReference type="PANTHER" id="PTHR31084">
    <property type="entry name" value="ALPHA-L-FUCOSIDASE 2"/>
    <property type="match status" value="1"/>
</dbReference>
<evidence type="ECO:0000313" key="3">
    <source>
        <dbReference type="EMBL" id="MBO0517682.1"/>
    </source>
</evidence>
<feature type="domain" description="Alpha fucosidase A-like C-terminal" evidence="1">
    <location>
        <begin position="62"/>
        <end position="123"/>
    </location>
</feature>
<evidence type="ECO:0000313" key="4">
    <source>
        <dbReference type="Proteomes" id="UP000664167"/>
    </source>
</evidence>
<dbReference type="AlphaFoldDB" id="A0A939JM92"/>
<protein>
    <submittedName>
        <fullName evidence="3">Glycoside hydrolase family 95 protein</fullName>
    </submittedName>
</protein>
<organism evidence="3 4">
    <name type="scientific">Streptomyces beijiangensis</name>
    <dbReference type="NCBI Taxonomy" id="163361"/>
    <lineage>
        <taxon>Bacteria</taxon>
        <taxon>Bacillati</taxon>
        <taxon>Actinomycetota</taxon>
        <taxon>Actinomycetes</taxon>
        <taxon>Kitasatosporales</taxon>
        <taxon>Streptomycetaceae</taxon>
        <taxon>Streptomyces</taxon>
    </lineage>
</organism>
<sequence length="141" mass="15168">RLKDADKAYQLVLTNLRPWSGGDTGTAMNFFDMYRVSDTRAIFQIDANLGTPTAMLEMLVYSRPDHIELLPALPDAWAASGSVTGVGARGGFTVDVSWERGRVTKATIHSVGGRRTTVTMSGTTRDVALTPGKSVTLHGGR</sequence>
<keyword evidence="4" id="KW-1185">Reference proteome</keyword>
<keyword evidence="3" id="KW-0378">Hydrolase</keyword>
<dbReference type="InterPro" id="IPR013780">
    <property type="entry name" value="Glyco_hydro_b"/>
</dbReference>
<feature type="non-terminal residue" evidence="3">
    <location>
        <position position="1"/>
    </location>
</feature>
<dbReference type="GO" id="GO:0004560">
    <property type="term" value="F:alpha-L-fucosidase activity"/>
    <property type="evidence" value="ECO:0007669"/>
    <property type="project" value="TreeGrafter"/>
</dbReference>
<dbReference type="SUPFAM" id="SSF48208">
    <property type="entry name" value="Six-hairpin glycosidases"/>
    <property type="match status" value="1"/>
</dbReference>
<dbReference type="InterPro" id="IPR054363">
    <property type="entry name" value="GH95_cat"/>
</dbReference>
<dbReference type="Proteomes" id="UP000664167">
    <property type="component" value="Unassembled WGS sequence"/>
</dbReference>
<feature type="domain" description="Glycosyl hydrolase family 95 catalytic" evidence="2">
    <location>
        <begin position="1"/>
        <end position="59"/>
    </location>
</feature>
<dbReference type="Pfam" id="PF22124">
    <property type="entry name" value="Glyco_hydro_95_cat"/>
    <property type="match status" value="1"/>
</dbReference>
<dbReference type="EMBL" id="JAFLRJ010000761">
    <property type="protein sequence ID" value="MBO0517682.1"/>
    <property type="molecule type" value="Genomic_DNA"/>
</dbReference>
<proteinExistence type="predicted"/>
<dbReference type="Pfam" id="PF21307">
    <property type="entry name" value="Glyco_hydro_95_C"/>
    <property type="match status" value="1"/>
</dbReference>
<dbReference type="InterPro" id="IPR049053">
    <property type="entry name" value="AFCA-like_C"/>
</dbReference>
<dbReference type="PANTHER" id="PTHR31084:SF0">
    <property type="entry name" value="ALPHA-L-FUCOSIDASE 2"/>
    <property type="match status" value="1"/>
</dbReference>
<comment type="caution">
    <text evidence="3">The sequence shown here is derived from an EMBL/GenBank/DDBJ whole genome shotgun (WGS) entry which is preliminary data.</text>
</comment>